<dbReference type="RefSeq" id="WP_132849572.1">
    <property type="nucleotide sequence ID" value="NZ_CP058648.1"/>
</dbReference>
<protein>
    <submittedName>
        <fullName evidence="1">Uncharacterized protein</fullName>
    </submittedName>
</protein>
<organism evidence="1 2">
    <name type="scientific">Serpentinicella alkaliphila</name>
    <dbReference type="NCBI Taxonomy" id="1734049"/>
    <lineage>
        <taxon>Bacteria</taxon>
        <taxon>Bacillati</taxon>
        <taxon>Bacillota</taxon>
        <taxon>Clostridia</taxon>
        <taxon>Peptostreptococcales</taxon>
        <taxon>Natronincolaceae</taxon>
        <taxon>Serpentinicella</taxon>
    </lineage>
</organism>
<proteinExistence type="predicted"/>
<comment type="caution">
    <text evidence="1">The sequence shown here is derived from an EMBL/GenBank/DDBJ whole genome shotgun (WGS) entry which is preliminary data.</text>
</comment>
<accession>A0A4R2T392</accession>
<dbReference type="EMBL" id="SLYC01000051">
    <property type="protein sequence ID" value="TCP96455.1"/>
    <property type="molecule type" value="Genomic_DNA"/>
</dbReference>
<dbReference type="Proteomes" id="UP000295504">
    <property type="component" value="Unassembled WGS sequence"/>
</dbReference>
<name>A0A4R2T392_9FIRM</name>
<dbReference type="AlphaFoldDB" id="A0A4R2T392"/>
<keyword evidence="2" id="KW-1185">Reference proteome</keyword>
<evidence type="ECO:0000313" key="2">
    <source>
        <dbReference type="Proteomes" id="UP000295504"/>
    </source>
</evidence>
<evidence type="ECO:0000313" key="1">
    <source>
        <dbReference type="EMBL" id="TCP96455.1"/>
    </source>
</evidence>
<gene>
    <name evidence="1" type="ORF">EDD79_105111</name>
</gene>
<sequence>MFSTLKTLSHEKVNDVSSTYIVANSSVVTINDYGYKALVTNDIANLHSNFNIIKNEQTRLQTAMMLGAQKSYVSNFEVRRVSEGSNYLSRQVINKVIKTGWTEELREEFELYLRDYDILRKYYREVLELDFNSAYFNKLVQIELNFVTNFNKYVNYYSLLQEESTNREEVS</sequence>
<reference evidence="1 2" key="1">
    <citation type="submission" date="2019-03" db="EMBL/GenBank/DDBJ databases">
        <title>Genomic Encyclopedia of Type Strains, Phase IV (KMG-IV): sequencing the most valuable type-strain genomes for metagenomic binning, comparative biology and taxonomic classification.</title>
        <authorList>
            <person name="Goeker M."/>
        </authorList>
    </citation>
    <scope>NUCLEOTIDE SEQUENCE [LARGE SCALE GENOMIC DNA]</scope>
    <source>
        <strain evidence="1 2">DSM 100013</strain>
    </source>
</reference>